<evidence type="ECO:0000313" key="2">
    <source>
        <dbReference type="Proteomes" id="UP000673691"/>
    </source>
</evidence>
<dbReference type="AlphaFoldDB" id="A0A8H7ZP00"/>
<evidence type="ECO:0000313" key="1">
    <source>
        <dbReference type="EMBL" id="KAG5457018.1"/>
    </source>
</evidence>
<accession>A0A8H7ZP00</accession>
<keyword evidence="2" id="KW-1185">Reference proteome</keyword>
<name>A0A8H7ZP00_9FUNG</name>
<comment type="caution">
    <text evidence="1">The sequence shown here is derived from an EMBL/GenBank/DDBJ whole genome shotgun (WGS) entry which is preliminary data.</text>
</comment>
<dbReference type="EMBL" id="JAEFCI010010766">
    <property type="protein sequence ID" value="KAG5457018.1"/>
    <property type="molecule type" value="Genomic_DNA"/>
</dbReference>
<reference evidence="1 2" key="1">
    <citation type="journal article" name="Sci. Rep.">
        <title>Genome-scale phylogenetic analyses confirm Olpidium as the closest living zoosporic fungus to the non-flagellated, terrestrial fungi.</title>
        <authorList>
            <person name="Chang Y."/>
            <person name="Rochon D."/>
            <person name="Sekimoto S."/>
            <person name="Wang Y."/>
            <person name="Chovatia M."/>
            <person name="Sandor L."/>
            <person name="Salamov A."/>
            <person name="Grigoriev I.V."/>
            <person name="Stajich J.E."/>
            <person name="Spatafora J.W."/>
        </authorList>
    </citation>
    <scope>NUCLEOTIDE SEQUENCE [LARGE SCALE GENOMIC DNA]</scope>
    <source>
        <strain evidence="1">S191</strain>
    </source>
</reference>
<proteinExistence type="predicted"/>
<gene>
    <name evidence="1" type="ORF">BJ554DRAFT_3081</name>
</gene>
<protein>
    <submittedName>
        <fullName evidence="1">Uncharacterized protein</fullName>
    </submittedName>
</protein>
<dbReference type="Proteomes" id="UP000673691">
    <property type="component" value="Unassembled WGS sequence"/>
</dbReference>
<sequence length="135" mass="15648">MGVHRRKQEPSQELFLNSFEFYVNVYGRHEPHDDAARSGVRGVERERSAVPTVASASLNSTISSHLSRPTIRNTTRRDETPALRIVQAFVRKNRTGFWRAFARAHYLREILGTRVGPAGFDRLHRYRLRMQSCPR</sequence>
<organism evidence="1 2">
    <name type="scientific">Olpidium bornovanus</name>
    <dbReference type="NCBI Taxonomy" id="278681"/>
    <lineage>
        <taxon>Eukaryota</taxon>
        <taxon>Fungi</taxon>
        <taxon>Fungi incertae sedis</taxon>
        <taxon>Olpidiomycota</taxon>
        <taxon>Olpidiomycotina</taxon>
        <taxon>Olpidiomycetes</taxon>
        <taxon>Olpidiales</taxon>
        <taxon>Olpidiaceae</taxon>
        <taxon>Olpidium</taxon>
    </lineage>
</organism>